<dbReference type="InterPro" id="IPR042099">
    <property type="entry name" value="ANL_N_sf"/>
</dbReference>
<reference evidence="2" key="1">
    <citation type="journal article" date="2014" name="Front. Microbiol.">
        <title>High frequency of phylogenetically diverse reductive dehalogenase-homologous genes in deep subseafloor sedimentary metagenomes.</title>
        <authorList>
            <person name="Kawai M."/>
            <person name="Futagami T."/>
            <person name="Toyoda A."/>
            <person name="Takaki Y."/>
            <person name="Nishi S."/>
            <person name="Hori S."/>
            <person name="Arai W."/>
            <person name="Tsubouchi T."/>
            <person name="Morono Y."/>
            <person name="Uchiyama I."/>
            <person name="Ito T."/>
            <person name="Fujiyama A."/>
            <person name="Inagaki F."/>
            <person name="Takami H."/>
        </authorList>
    </citation>
    <scope>NUCLEOTIDE SEQUENCE</scope>
    <source>
        <strain evidence="2">Expedition CK06-06</strain>
    </source>
</reference>
<evidence type="ECO:0000259" key="1">
    <source>
        <dbReference type="Pfam" id="PF14535"/>
    </source>
</evidence>
<sequence>RGITLSTEPFSVPWALRMEDIWGTVIHDIYGSTQLNLNYAITCKYGAVPDGQFGYYHLADYYALVEVLDKETDKPVRYGEWGEPVVTTFSRKAMPLIRFRSNDRVKLLPPGLCDCGRTSRALWEVGTISRYDDMIKIKATNVWPQAVDEAVFSFGELDEYNGRVFITDDGLEVAKISVEFKKMALDNTLKATILSKLREKIKEMTQVTMRIEEVPHGTLPRFEYKVRRWKDERVEGLERVKYIEKR</sequence>
<dbReference type="Gene3D" id="3.40.50.12780">
    <property type="entry name" value="N-terminal domain of ligase-like"/>
    <property type="match status" value="1"/>
</dbReference>
<feature type="domain" description="AMP-dependent ligase C-terminal" evidence="1">
    <location>
        <begin position="140"/>
        <end position="233"/>
    </location>
</feature>
<dbReference type="Pfam" id="PF14535">
    <property type="entry name" value="AMP-binding_C_2"/>
    <property type="match status" value="1"/>
</dbReference>
<dbReference type="EMBL" id="BARS01020648">
    <property type="protein sequence ID" value="GAG09760.1"/>
    <property type="molecule type" value="Genomic_DNA"/>
</dbReference>
<accession>X0UVJ3</accession>
<protein>
    <recommendedName>
        <fullName evidence="1">AMP-dependent ligase C-terminal domain-containing protein</fullName>
    </recommendedName>
</protein>
<gene>
    <name evidence="2" type="ORF">S01H1_33267</name>
</gene>
<name>X0UVJ3_9ZZZZ</name>
<organism evidence="2">
    <name type="scientific">marine sediment metagenome</name>
    <dbReference type="NCBI Taxonomy" id="412755"/>
    <lineage>
        <taxon>unclassified sequences</taxon>
        <taxon>metagenomes</taxon>
        <taxon>ecological metagenomes</taxon>
    </lineage>
</organism>
<dbReference type="InterPro" id="IPR028154">
    <property type="entry name" value="AMP-dep_Lig_C"/>
</dbReference>
<dbReference type="SUPFAM" id="SSF56801">
    <property type="entry name" value="Acetyl-CoA synthetase-like"/>
    <property type="match status" value="1"/>
</dbReference>
<dbReference type="PANTHER" id="PTHR43845">
    <property type="entry name" value="BLR5969 PROTEIN"/>
    <property type="match status" value="1"/>
</dbReference>
<comment type="caution">
    <text evidence="2">The sequence shown here is derived from an EMBL/GenBank/DDBJ whole genome shotgun (WGS) entry which is preliminary data.</text>
</comment>
<dbReference type="Gene3D" id="3.30.300.30">
    <property type="match status" value="1"/>
</dbReference>
<feature type="non-terminal residue" evidence="2">
    <location>
        <position position="1"/>
    </location>
</feature>
<dbReference type="AlphaFoldDB" id="X0UVJ3"/>
<dbReference type="InterPro" id="IPR045851">
    <property type="entry name" value="AMP-bd_C_sf"/>
</dbReference>
<proteinExistence type="predicted"/>
<dbReference type="PANTHER" id="PTHR43845:SF1">
    <property type="entry name" value="BLR5969 PROTEIN"/>
    <property type="match status" value="1"/>
</dbReference>
<evidence type="ECO:0000313" key="2">
    <source>
        <dbReference type="EMBL" id="GAG09760.1"/>
    </source>
</evidence>